<sequence length="290" mass="30910">MGSAPSTLEVTAAGLVIVAGAFVFTRSPLVAPAQESSEDAKSSKKKKTKKGKKKAIDATPSIETRVDQSVDNKVILDPRYCQRPPPLTTTTSSSVVDDDGWTKITGEKDESDLEQSTRNAIPDQQTLAERLLPKHAVTPVDDMLAEKPGGIARVIRVKAGDKPPSGFSWKDFDNVEQVDDDEETRQDEEEEGWGVVRSKTRSRPAGGASSTSSLAQAADTTKKQRQNTARREAQKAAKAEAGAIKISQACTAPTRAEQAKIAQQYASGGKGNISGGMKASVDSTGALIWE</sequence>
<feature type="compositionally biased region" description="Acidic residues" evidence="1">
    <location>
        <begin position="174"/>
        <end position="192"/>
    </location>
</feature>
<feature type="region of interest" description="Disordered" evidence="1">
    <location>
        <begin position="29"/>
        <end position="63"/>
    </location>
</feature>
<dbReference type="AlphaFoldDB" id="A0A9P6B7D5"/>
<comment type="caution">
    <text evidence="2">The sequence shown here is derived from an EMBL/GenBank/DDBJ whole genome shotgun (WGS) entry which is preliminary data.</text>
</comment>
<feature type="region of interest" description="Disordered" evidence="1">
    <location>
        <begin position="78"/>
        <end position="119"/>
    </location>
</feature>
<evidence type="ECO:0000313" key="2">
    <source>
        <dbReference type="EMBL" id="KAF9518996.1"/>
    </source>
</evidence>
<feature type="compositionally biased region" description="Polar residues" evidence="1">
    <location>
        <begin position="208"/>
        <end position="219"/>
    </location>
</feature>
<evidence type="ECO:0000256" key="1">
    <source>
        <dbReference type="SAM" id="MobiDB-lite"/>
    </source>
</evidence>
<proteinExistence type="predicted"/>
<reference evidence="2" key="1">
    <citation type="journal article" date="2020" name="Nat. Commun.">
        <title>Large-scale genome sequencing of mycorrhizal fungi provides insights into the early evolution of symbiotic traits.</title>
        <authorList>
            <person name="Miyauchi S."/>
            <person name="Kiss E."/>
            <person name="Kuo A."/>
            <person name="Drula E."/>
            <person name="Kohler A."/>
            <person name="Sanchez-Garcia M."/>
            <person name="Morin E."/>
            <person name="Andreopoulos B."/>
            <person name="Barry K.W."/>
            <person name="Bonito G."/>
            <person name="Buee M."/>
            <person name="Carver A."/>
            <person name="Chen C."/>
            <person name="Cichocki N."/>
            <person name="Clum A."/>
            <person name="Culley D."/>
            <person name="Crous P.W."/>
            <person name="Fauchery L."/>
            <person name="Girlanda M."/>
            <person name="Hayes R.D."/>
            <person name="Keri Z."/>
            <person name="LaButti K."/>
            <person name="Lipzen A."/>
            <person name="Lombard V."/>
            <person name="Magnuson J."/>
            <person name="Maillard F."/>
            <person name="Murat C."/>
            <person name="Nolan M."/>
            <person name="Ohm R.A."/>
            <person name="Pangilinan J."/>
            <person name="Pereira M.F."/>
            <person name="Perotto S."/>
            <person name="Peter M."/>
            <person name="Pfister S."/>
            <person name="Riley R."/>
            <person name="Sitrit Y."/>
            <person name="Stielow J.B."/>
            <person name="Szollosi G."/>
            <person name="Zifcakova L."/>
            <person name="Stursova M."/>
            <person name="Spatafora J.W."/>
            <person name="Tedersoo L."/>
            <person name="Vaario L.M."/>
            <person name="Yamada A."/>
            <person name="Yan M."/>
            <person name="Wang P."/>
            <person name="Xu J."/>
            <person name="Bruns T."/>
            <person name="Baldrian P."/>
            <person name="Vilgalys R."/>
            <person name="Dunand C."/>
            <person name="Henrissat B."/>
            <person name="Grigoriev I.V."/>
            <person name="Hibbett D."/>
            <person name="Nagy L.G."/>
            <person name="Martin F.M."/>
        </authorList>
    </citation>
    <scope>NUCLEOTIDE SEQUENCE</scope>
    <source>
        <strain evidence="2">UP504</strain>
    </source>
</reference>
<dbReference type="OrthoDB" id="2564465at2759"/>
<gene>
    <name evidence="2" type="ORF">BS47DRAFT_1379550</name>
</gene>
<dbReference type="Proteomes" id="UP000886523">
    <property type="component" value="Unassembled WGS sequence"/>
</dbReference>
<organism evidence="2 3">
    <name type="scientific">Hydnum rufescens UP504</name>
    <dbReference type="NCBI Taxonomy" id="1448309"/>
    <lineage>
        <taxon>Eukaryota</taxon>
        <taxon>Fungi</taxon>
        <taxon>Dikarya</taxon>
        <taxon>Basidiomycota</taxon>
        <taxon>Agaricomycotina</taxon>
        <taxon>Agaricomycetes</taxon>
        <taxon>Cantharellales</taxon>
        <taxon>Hydnaceae</taxon>
        <taxon>Hydnum</taxon>
    </lineage>
</organism>
<name>A0A9P6B7D5_9AGAM</name>
<protein>
    <submittedName>
        <fullName evidence="2">Uncharacterized protein</fullName>
    </submittedName>
</protein>
<dbReference type="EMBL" id="MU128920">
    <property type="protein sequence ID" value="KAF9518996.1"/>
    <property type="molecule type" value="Genomic_DNA"/>
</dbReference>
<feature type="region of interest" description="Disordered" evidence="1">
    <location>
        <begin position="159"/>
        <end position="242"/>
    </location>
</feature>
<evidence type="ECO:0000313" key="3">
    <source>
        <dbReference type="Proteomes" id="UP000886523"/>
    </source>
</evidence>
<keyword evidence="3" id="KW-1185">Reference proteome</keyword>
<feature type="compositionally biased region" description="Basic residues" evidence="1">
    <location>
        <begin position="43"/>
        <end position="53"/>
    </location>
</feature>
<feature type="compositionally biased region" description="Basic and acidic residues" evidence="1">
    <location>
        <begin position="229"/>
        <end position="238"/>
    </location>
</feature>
<accession>A0A9P6B7D5</accession>
<feature type="region of interest" description="Disordered" evidence="1">
    <location>
        <begin position="267"/>
        <end position="290"/>
    </location>
</feature>